<dbReference type="EMBL" id="HBIN01019352">
    <property type="protein sequence ID" value="CAE0444721.1"/>
    <property type="molecule type" value="Transcribed_RNA"/>
</dbReference>
<dbReference type="PANTHER" id="PTHR31809">
    <property type="entry name" value="BUD13 HOMOLOG"/>
    <property type="match status" value="1"/>
</dbReference>
<dbReference type="PANTHER" id="PTHR31809:SF0">
    <property type="entry name" value="BUD13 HOMOLOG"/>
    <property type="match status" value="1"/>
</dbReference>
<feature type="compositionally biased region" description="Basic and acidic residues" evidence="2">
    <location>
        <begin position="32"/>
        <end position="49"/>
    </location>
</feature>
<gene>
    <name evidence="3" type="ORF">ASTO00021_LOCUS14762</name>
</gene>
<dbReference type="GO" id="GO:0003723">
    <property type="term" value="F:RNA binding"/>
    <property type="evidence" value="ECO:0007669"/>
    <property type="project" value="TreeGrafter"/>
</dbReference>
<accession>A0A7S3PN01</accession>
<feature type="region of interest" description="Disordered" evidence="2">
    <location>
        <begin position="411"/>
        <end position="430"/>
    </location>
</feature>
<dbReference type="InterPro" id="IPR051112">
    <property type="entry name" value="CWC26_splicing_factor"/>
</dbReference>
<evidence type="ECO:0000256" key="1">
    <source>
        <dbReference type="ARBA" id="ARBA00011069"/>
    </source>
</evidence>
<dbReference type="Pfam" id="PF09736">
    <property type="entry name" value="Bud13"/>
    <property type="match status" value="1"/>
</dbReference>
<feature type="compositionally biased region" description="Acidic residues" evidence="2">
    <location>
        <begin position="177"/>
        <end position="194"/>
    </location>
</feature>
<protein>
    <recommendedName>
        <fullName evidence="4">BUD13 homolog</fullName>
    </recommendedName>
</protein>
<feature type="region of interest" description="Disordered" evidence="2">
    <location>
        <begin position="299"/>
        <end position="394"/>
    </location>
</feature>
<feature type="compositionally biased region" description="Polar residues" evidence="2">
    <location>
        <begin position="362"/>
        <end position="374"/>
    </location>
</feature>
<dbReference type="GO" id="GO:0070274">
    <property type="term" value="C:RES complex"/>
    <property type="evidence" value="ECO:0007669"/>
    <property type="project" value="TreeGrafter"/>
</dbReference>
<proteinExistence type="inferred from homology"/>
<dbReference type="GO" id="GO:0000398">
    <property type="term" value="P:mRNA splicing, via spliceosome"/>
    <property type="evidence" value="ECO:0007669"/>
    <property type="project" value="TreeGrafter"/>
</dbReference>
<feature type="compositionally biased region" description="Basic and acidic residues" evidence="2">
    <location>
        <begin position="75"/>
        <end position="88"/>
    </location>
</feature>
<comment type="similarity">
    <text evidence="1">Belongs to the CWC26 family.</text>
</comment>
<evidence type="ECO:0000313" key="3">
    <source>
        <dbReference type="EMBL" id="CAE0444721.1"/>
    </source>
</evidence>
<feature type="compositionally biased region" description="Basic and acidic residues" evidence="2">
    <location>
        <begin position="207"/>
        <end position="244"/>
    </location>
</feature>
<feature type="compositionally biased region" description="Basic and acidic residues" evidence="2">
    <location>
        <begin position="411"/>
        <end position="424"/>
    </location>
</feature>
<feature type="compositionally biased region" description="Basic and acidic residues" evidence="2">
    <location>
        <begin position="324"/>
        <end position="335"/>
    </location>
</feature>
<dbReference type="InterPro" id="IPR018609">
    <property type="entry name" value="Bud13"/>
</dbReference>
<evidence type="ECO:0008006" key="4">
    <source>
        <dbReference type="Google" id="ProtNLM"/>
    </source>
</evidence>
<sequence>MSGGSGSGSSKSKYLQRYLYKNDNDDDSDSDSDSRRKPDFGLKSDYKESSKKRKHHKKQKKKEKKKHKDRKNKGKDKGNDSDTGRAIKEGNVIIQDEDSTNWKKKPGTLGPLGVDPFDEDAPVIVDTDQSHSHKRVRHDSTSESDNGHHSGSDSDSDVSVPRKNQTTATRLRHDSSDENESDLSDNDNDSDSDSDMAVPRRPKRLKRAQENAVKDEKVFDVGGIKDKETFRREAEQRRKQRGIEDTEENAAAMGKNATTVYRDRRGRKLDMLNEFMRSRDMTEGKKVLEKKLEYEWGVGKIDKEKAEENRRELEDAKNSSFSRYADDEVINDRLKSRIRSGDPMAALLSSNSSRRNNNPNSFNAGQQAQQNNSKPVYKGPPPAPNRFGIQPGYRWDGIDRGSGFEKKYLEAQNTKKADSEERYKWSVSDM</sequence>
<dbReference type="GO" id="GO:0005684">
    <property type="term" value="C:U2-type spliceosomal complex"/>
    <property type="evidence" value="ECO:0007669"/>
    <property type="project" value="TreeGrafter"/>
</dbReference>
<feature type="region of interest" description="Disordered" evidence="2">
    <location>
        <begin position="1"/>
        <end position="249"/>
    </location>
</feature>
<feature type="compositionally biased region" description="Basic and acidic residues" evidence="2">
    <location>
        <begin position="299"/>
        <end position="317"/>
    </location>
</feature>
<feature type="compositionally biased region" description="Low complexity" evidence="2">
    <location>
        <begin position="349"/>
        <end position="361"/>
    </location>
</feature>
<evidence type="ECO:0000256" key="2">
    <source>
        <dbReference type="SAM" id="MobiDB-lite"/>
    </source>
</evidence>
<feature type="compositionally biased region" description="Basic residues" evidence="2">
    <location>
        <begin position="50"/>
        <end position="74"/>
    </location>
</feature>
<reference evidence="3" key="1">
    <citation type="submission" date="2021-01" db="EMBL/GenBank/DDBJ databases">
        <authorList>
            <person name="Corre E."/>
            <person name="Pelletier E."/>
            <person name="Niang G."/>
            <person name="Scheremetjew M."/>
            <person name="Finn R."/>
            <person name="Kale V."/>
            <person name="Holt S."/>
            <person name="Cochrane G."/>
            <person name="Meng A."/>
            <person name="Brown T."/>
            <person name="Cohen L."/>
        </authorList>
    </citation>
    <scope>NUCLEOTIDE SEQUENCE</scope>
    <source>
        <strain evidence="3">GSBS06</strain>
    </source>
</reference>
<name>A0A7S3PN01_9STRA</name>
<dbReference type="AlphaFoldDB" id="A0A7S3PN01"/>
<organism evidence="3">
    <name type="scientific">Aplanochytrium stocchinoi</name>
    <dbReference type="NCBI Taxonomy" id="215587"/>
    <lineage>
        <taxon>Eukaryota</taxon>
        <taxon>Sar</taxon>
        <taxon>Stramenopiles</taxon>
        <taxon>Bigyra</taxon>
        <taxon>Labyrinthulomycetes</taxon>
        <taxon>Thraustochytrida</taxon>
        <taxon>Thraustochytriidae</taxon>
        <taxon>Aplanochytrium</taxon>
    </lineage>
</organism>
<feature type="compositionally biased region" description="Basic and acidic residues" evidence="2">
    <location>
        <begin position="138"/>
        <end position="152"/>
    </location>
</feature>